<reference evidence="2 3" key="1">
    <citation type="submission" date="2015-06" db="EMBL/GenBank/DDBJ databases">
        <title>Complete genomic sequence analysis of two virulent actinophages of Streptomyces flavovirens.</title>
        <authorList>
            <person name="Sharaf A."/>
            <person name="Marie E."/>
            <person name="ElBaz R."/>
            <person name="Elmaghraby I."/>
            <person name="Mercati F."/>
        </authorList>
    </citation>
    <scope>NUCLEOTIDE SEQUENCE [LARGE SCALE GENOMIC DNA]</scope>
</reference>
<protein>
    <submittedName>
        <fullName evidence="2">Uncharacterized protein</fullName>
    </submittedName>
</protein>
<dbReference type="Proteomes" id="UP000202764">
    <property type="component" value="Segment"/>
</dbReference>
<keyword evidence="1" id="KW-1133">Transmembrane helix</keyword>
<evidence type="ECO:0000313" key="3">
    <source>
        <dbReference type="Proteomes" id="UP000202764"/>
    </source>
</evidence>
<gene>
    <name evidence="2" type="ORF">SF3_830</name>
</gene>
<dbReference type="KEGG" id="vg:26639427"/>
<organism evidence="2 3">
    <name type="scientific">Streptomyces phage SF3</name>
    <dbReference type="NCBI Taxonomy" id="1690818"/>
    <lineage>
        <taxon>Viruses</taxon>
        <taxon>Duplodnaviria</taxon>
        <taxon>Heunggongvirae</taxon>
        <taxon>Uroviricota</taxon>
        <taxon>Caudoviricetes</taxon>
        <taxon>Siftrevirus</taxon>
        <taxon>Siftrevirus SF3</taxon>
    </lineage>
</organism>
<accession>A0A0M5M0N1</accession>
<evidence type="ECO:0000313" key="2">
    <source>
        <dbReference type="EMBL" id="ALF00213.1"/>
    </source>
</evidence>
<keyword evidence="3" id="KW-1185">Reference proteome</keyword>
<dbReference type="RefSeq" id="YP_009213209.1">
    <property type="nucleotide sequence ID" value="NC_028952.1"/>
</dbReference>
<proteinExistence type="predicted"/>
<sequence length="64" mass="7181">MINFIADLTSALYAAFCAFVLAAQAMTPLFPYHVALTLSIFITLAGGLIGWSWRRSIWRLFGRK</sequence>
<name>A0A0M5M0N1_9CAUD</name>
<evidence type="ECO:0000256" key="1">
    <source>
        <dbReference type="SAM" id="Phobius"/>
    </source>
</evidence>
<feature type="transmembrane region" description="Helical" evidence="1">
    <location>
        <begin position="32"/>
        <end position="53"/>
    </location>
</feature>
<dbReference type="GeneID" id="26639427"/>
<dbReference type="EMBL" id="KT221034">
    <property type="protein sequence ID" value="ALF00213.1"/>
    <property type="molecule type" value="Genomic_DNA"/>
</dbReference>
<keyword evidence="1" id="KW-0812">Transmembrane</keyword>
<keyword evidence="1" id="KW-0472">Membrane</keyword>